<evidence type="ECO:0000313" key="7">
    <source>
        <dbReference type="Proteomes" id="UP000189580"/>
    </source>
</evidence>
<comment type="function">
    <text evidence="1">Involved in gross chromosomal rearrangements (GCRs) and telomere healing.</text>
</comment>
<dbReference type="PANTHER" id="PTHR28043:SF1">
    <property type="entry name" value="INCREASED RECOMBINATION CENTERS PROTEIN 6"/>
    <property type="match status" value="1"/>
</dbReference>
<sequence length="315" mass="34955">MEESRSRILIIGKPKSGKLTLAKGNPRHSVLIETELTGSLPEIEEGATSHASLSHEFKIRNKYYSADVGIWIDEFEDPDQLKPEQDPNQENVTKNSPESRISTVARWAQEFCSDEAREVRDVLGAVIFTFDKFEEEDARQVKLFLDKLNDEDWDGLALAVSKGDVEHETACIDTLEELGFDYIQGTTKRPDDTSSDEYHDMSGIEQVKQALEVVPWTFAQKELDDQGELGPEEPGPSLNFTLPAKSTALEQDISSSTSIDMAAGPSSTQSAADATFEDLIRNMSTPILAEDGGSEASVDKFDAFLDKLRRARGEF</sequence>
<evidence type="ECO:0000256" key="3">
    <source>
        <dbReference type="ARBA" id="ARBA00015902"/>
    </source>
</evidence>
<dbReference type="GO" id="GO:0030674">
    <property type="term" value="F:protein-macromolecule adaptor activity"/>
    <property type="evidence" value="ECO:0007669"/>
    <property type="project" value="TreeGrafter"/>
</dbReference>
<dbReference type="Gene3D" id="3.40.50.11960">
    <property type="match status" value="1"/>
</dbReference>
<feature type="region of interest" description="Disordered" evidence="5">
    <location>
        <begin position="78"/>
        <end position="99"/>
    </location>
</feature>
<dbReference type="Proteomes" id="UP000189580">
    <property type="component" value="Chromosome b"/>
</dbReference>
<organism evidence="6 7">
    <name type="scientific">Sugiyamaella lignohabitans</name>
    <dbReference type="NCBI Taxonomy" id="796027"/>
    <lineage>
        <taxon>Eukaryota</taxon>
        <taxon>Fungi</taxon>
        <taxon>Dikarya</taxon>
        <taxon>Ascomycota</taxon>
        <taxon>Saccharomycotina</taxon>
        <taxon>Dipodascomycetes</taxon>
        <taxon>Dipodascales</taxon>
        <taxon>Trichomonascaceae</taxon>
        <taxon>Sugiyamaella</taxon>
    </lineage>
</organism>
<dbReference type="GeneID" id="30034255"/>
<reference evidence="6 7" key="1">
    <citation type="submission" date="2016-02" db="EMBL/GenBank/DDBJ databases">
        <title>Complete genome sequence and transcriptome regulation of the pentose utilising yeast Sugiyamaella lignohabitans.</title>
        <authorList>
            <person name="Bellasio M."/>
            <person name="Peymann A."/>
            <person name="Valli M."/>
            <person name="Sipitzky M."/>
            <person name="Graf A."/>
            <person name="Sauer M."/>
            <person name="Marx H."/>
            <person name="Mattanovich D."/>
        </authorList>
    </citation>
    <scope>NUCLEOTIDE SEQUENCE [LARGE SCALE GENOMIC DNA]</scope>
    <source>
        <strain evidence="6 7">CBS 10342</strain>
    </source>
</reference>
<evidence type="ECO:0000256" key="1">
    <source>
        <dbReference type="ARBA" id="ARBA00002976"/>
    </source>
</evidence>
<feature type="compositionally biased region" description="Polar residues" evidence="5">
    <location>
        <begin position="86"/>
        <end position="99"/>
    </location>
</feature>
<evidence type="ECO:0000256" key="4">
    <source>
        <dbReference type="ARBA" id="ARBA00022447"/>
    </source>
</evidence>
<protein>
    <recommendedName>
        <fullName evidence="3">Increased recombination centers protein 6</fullName>
    </recommendedName>
</protein>
<dbReference type="RefSeq" id="XP_018737223.1">
    <property type="nucleotide sequence ID" value="XM_018879292.1"/>
</dbReference>
<comment type="similarity">
    <text evidence="2">Belongs to the IRC6 family.</text>
</comment>
<evidence type="ECO:0000313" key="6">
    <source>
        <dbReference type="EMBL" id="ANB14746.1"/>
    </source>
</evidence>
<dbReference type="PANTHER" id="PTHR28043">
    <property type="entry name" value="INCREASED RECOMBINATION CENTERS PROTEIN 6"/>
    <property type="match status" value="1"/>
</dbReference>
<evidence type="ECO:0000256" key="5">
    <source>
        <dbReference type="SAM" id="MobiDB-lite"/>
    </source>
</evidence>
<evidence type="ECO:0000256" key="2">
    <source>
        <dbReference type="ARBA" id="ARBA00007973"/>
    </source>
</evidence>
<dbReference type="EMBL" id="CP014503">
    <property type="protein sequence ID" value="ANB14746.1"/>
    <property type="molecule type" value="Genomic_DNA"/>
</dbReference>
<accession>A0A167F2N1</accession>
<dbReference type="AlphaFoldDB" id="A0A167F2N1"/>
<name>A0A167F2N1_9ASCO</name>
<proteinExistence type="inferred from homology"/>
<dbReference type="KEGG" id="slb:AWJ20_2353"/>
<dbReference type="InterPro" id="IPR034627">
    <property type="entry name" value="Irc6"/>
</dbReference>
<dbReference type="OrthoDB" id="4077426at2759"/>
<keyword evidence="7" id="KW-1185">Reference proteome</keyword>
<gene>
    <name evidence="6" type="ORF">AWJ20_2353</name>
</gene>
<dbReference type="GO" id="GO:0016192">
    <property type="term" value="P:vesicle-mediated transport"/>
    <property type="evidence" value="ECO:0007669"/>
    <property type="project" value="InterPro"/>
</dbReference>
<keyword evidence="4" id="KW-0160">Chromosomal rearrangement</keyword>